<comment type="catalytic activity">
    <reaction evidence="9">
        <text>a ubiquinone + NADH + H(+) = a ubiquinol + NAD(+)</text>
        <dbReference type="Rhea" id="RHEA:23152"/>
        <dbReference type="Rhea" id="RHEA-COMP:9565"/>
        <dbReference type="Rhea" id="RHEA-COMP:9566"/>
        <dbReference type="ChEBI" id="CHEBI:15378"/>
        <dbReference type="ChEBI" id="CHEBI:16389"/>
        <dbReference type="ChEBI" id="CHEBI:17976"/>
        <dbReference type="ChEBI" id="CHEBI:57540"/>
        <dbReference type="ChEBI" id="CHEBI:57945"/>
    </reaction>
</comment>
<dbReference type="KEGG" id="kaf:KAFR_0B05060"/>
<dbReference type="Pfam" id="PF22366">
    <property type="entry name" value="NDH2_C"/>
    <property type="match status" value="1"/>
</dbReference>
<feature type="domain" description="FAD/NAD(P)-binding" evidence="10">
    <location>
        <begin position="102"/>
        <end position="428"/>
    </location>
</feature>
<dbReference type="eggNOG" id="KOG2495">
    <property type="taxonomic scope" value="Eukaryota"/>
</dbReference>
<organism evidence="12 13">
    <name type="scientific">Kazachstania africana (strain ATCC 22294 / BCRC 22015 / CBS 2517 / CECT 1963 / NBRC 1671 / NRRL Y-8276)</name>
    <name type="common">Yeast</name>
    <name type="synonym">Kluyveromyces africanus</name>
    <dbReference type="NCBI Taxonomy" id="1071382"/>
    <lineage>
        <taxon>Eukaryota</taxon>
        <taxon>Fungi</taxon>
        <taxon>Dikarya</taxon>
        <taxon>Ascomycota</taxon>
        <taxon>Saccharomycotina</taxon>
        <taxon>Saccharomycetes</taxon>
        <taxon>Saccharomycetales</taxon>
        <taxon>Saccharomycetaceae</taxon>
        <taxon>Kazachstania</taxon>
    </lineage>
</organism>
<accession>H2AR02</accession>
<evidence type="ECO:0000256" key="5">
    <source>
        <dbReference type="ARBA" id="ARBA00022946"/>
    </source>
</evidence>
<evidence type="ECO:0000256" key="8">
    <source>
        <dbReference type="ARBA" id="ARBA00047599"/>
    </source>
</evidence>
<dbReference type="GO" id="GO:0050136">
    <property type="term" value="F:NADH dehydrogenase (quinone) (non-electrogenic) activity"/>
    <property type="evidence" value="ECO:0007669"/>
    <property type="project" value="UniProtKB-EC"/>
</dbReference>
<comment type="catalytic activity">
    <reaction evidence="8">
        <text>a quinone + NADH + H(+) = a quinol + NAD(+)</text>
        <dbReference type="Rhea" id="RHEA:46160"/>
        <dbReference type="ChEBI" id="CHEBI:15378"/>
        <dbReference type="ChEBI" id="CHEBI:24646"/>
        <dbReference type="ChEBI" id="CHEBI:57540"/>
        <dbReference type="ChEBI" id="CHEBI:57945"/>
        <dbReference type="ChEBI" id="CHEBI:132124"/>
        <dbReference type="EC" id="1.6.5.9"/>
    </reaction>
</comment>
<dbReference type="RefSeq" id="XP_003955937.1">
    <property type="nucleotide sequence ID" value="XM_003955888.1"/>
</dbReference>
<evidence type="ECO:0000256" key="9">
    <source>
        <dbReference type="ARBA" id="ARBA00049010"/>
    </source>
</evidence>
<dbReference type="HOGENOM" id="CLU_021377_1_0_1"/>
<dbReference type="PRINTS" id="PR00368">
    <property type="entry name" value="FADPNR"/>
</dbReference>
<reference evidence="12 13" key="1">
    <citation type="journal article" date="2011" name="Proc. Natl. Acad. Sci. U.S.A.">
        <title>Evolutionary erosion of yeast sex chromosomes by mating-type switching accidents.</title>
        <authorList>
            <person name="Gordon J.L."/>
            <person name="Armisen D."/>
            <person name="Proux-Wera E."/>
            <person name="Oheigeartaigh S.S."/>
            <person name="Byrne K.P."/>
            <person name="Wolfe K.H."/>
        </authorList>
    </citation>
    <scope>NUCLEOTIDE SEQUENCE [LARGE SCALE GENOMIC DNA]</scope>
    <source>
        <strain evidence="13">ATCC 22294 / BCRC 22015 / CBS 2517 / CECT 1963 / NBRC 1671 / NRRL Y-8276</strain>
    </source>
</reference>
<dbReference type="EMBL" id="HE650822">
    <property type="protein sequence ID" value="CCF56802.1"/>
    <property type="molecule type" value="Genomic_DNA"/>
</dbReference>
<dbReference type="Pfam" id="PF07992">
    <property type="entry name" value="Pyr_redox_2"/>
    <property type="match status" value="1"/>
</dbReference>
<name>H2AR02_KAZAF</name>
<dbReference type="AlphaFoldDB" id="H2AR02"/>
<dbReference type="PANTHER" id="PTHR43706:SF47">
    <property type="entry name" value="EXTERNAL NADH-UBIQUINONE OXIDOREDUCTASE 1, MITOCHONDRIAL-RELATED"/>
    <property type="match status" value="1"/>
</dbReference>
<keyword evidence="3" id="KW-0285">Flavoprotein</keyword>
<dbReference type="InterPro" id="IPR045024">
    <property type="entry name" value="NDH-2"/>
</dbReference>
<dbReference type="GeneID" id="13884684"/>
<dbReference type="STRING" id="1071382.H2AR02"/>
<dbReference type="PANTHER" id="PTHR43706">
    <property type="entry name" value="NADH DEHYDROGENASE"/>
    <property type="match status" value="1"/>
</dbReference>
<keyword evidence="7" id="KW-0520">NAD</keyword>
<keyword evidence="6" id="KW-0560">Oxidoreductase</keyword>
<keyword evidence="4" id="KW-0274">FAD</keyword>
<evidence type="ECO:0000256" key="6">
    <source>
        <dbReference type="ARBA" id="ARBA00023002"/>
    </source>
</evidence>
<dbReference type="OrthoDB" id="3244603at2759"/>
<dbReference type="InterPro" id="IPR054585">
    <property type="entry name" value="NDH2-like_C"/>
</dbReference>
<comment type="similarity">
    <text evidence="1">Belongs to the NADH dehydrogenase family.</text>
</comment>
<evidence type="ECO:0000259" key="11">
    <source>
        <dbReference type="Pfam" id="PF22366"/>
    </source>
</evidence>
<keyword evidence="5" id="KW-0809">Transit peptide</keyword>
<sequence>MFNLTFRRYLITNKAPLLNANRRLSAPRSSIPGLSSRWLSTGMTQTAREPFYRRTTKSIFRFTLLSTLAIGSYLTYEIYRESNPRKQAPQSLNLANGQKRKTLIILGSGWGSVSLLKNLDTSLYNVILISPRNYFLFTPLLPSTPVGTIELKSIIEPVRTMIKRCKGEVKYFENSVQDIDPISKNITLNDGKIIDYDYLVVGVGSKPTTFNIPGVIENSSFLKEISDAKEIKSKIFKNIELASALENGDPLRKKLLSFVVVGGGPTGVEFAAELSDYIQQDINKWQPELQNDISITLVEAAPNILPSFNKELIQYAEELLSSKGKIQLKLNTIVKEVDSNYLKGLIKEQNSDHMEHIPYGVLVWATGNAPRDICQSLMSKLKQQDSRRGLLINDKLQLLGAEDSIFAIGDCTFHPGLFPTAQVASQEGKYLANIFKRLHKIERLAFEKKIRKIEIPDFKYKYKGALAYIGQDKAIADVVTFGKTYPSAGSLTFYFWKSAYLTMLSSFRNKILVALDWTKVSMFGRNSSE</sequence>
<gene>
    <name evidence="12" type="primary">KAFR0B05060</name>
    <name evidence="12" type="ORF">KAFR_0B05060</name>
</gene>
<dbReference type="EC" id="1.6.5.9" evidence="2"/>
<dbReference type="InParanoid" id="H2AR02"/>
<evidence type="ECO:0000313" key="12">
    <source>
        <dbReference type="EMBL" id="CCF56802.1"/>
    </source>
</evidence>
<proteinExistence type="inferred from homology"/>
<dbReference type="Proteomes" id="UP000005220">
    <property type="component" value="Chromosome 2"/>
</dbReference>
<protein>
    <recommendedName>
        <fullName evidence="2">NADH:ubiquinone reductase (non-electrogenic)</fullName>
        <ecNumber evidence="2">1.6.5.9</ecNumber>
    </recommendedName>
</protein>
<evidence type="ECO:0000256" key="3">
    <source>
        <dbReference type="ARBA" id="ARBA00022630"/>
    </source>
</evidence>
<evidence type="ECO:0000256" key="1">
    <source>
        <dbReference type="ARBA" id="ARBA00005272"/>
    </source>
</evidence>
<dbReference type="SUPFAM" id="SSF51905">
    <property type="entry name" value="FAD/NAD(P)-binding domain"/>
    <property type="match status" value="2"/>
</dbReference>
<evidence type="ECO:0000256" key="2">
    <source>
        <dbReference type="ARBA" id="ARBA00012637"/>
    </source>
</evidence>
<dbReference type="InterPro" id="IPR036188">
    <property type="entry name" value="FAD/NAD-bd_sf"/>
</dbReference>
<evidence type="ECO:0000256" key="7">
    <source>
        <dbReference type="ARBA" id="ARBA00023027"/>
    </source>
</evidence>
<keyword evidence="13" id="KW-1185">Reference proteome</keyword>
<feature type="domain" description="External alternative NADH-ubiquinone oxidoreductase-like C-terminal" evidence="11">
    <location>
        <begin position="462"/>
        <end position="526"/>
    </location>
</feature>
<evidence type="ECO:0000259" key="10">
    <source>
        <dbReference type="Pfam" id="PF07992"/>
    </source>
</evidence>
<dbReference type="InterPro" id="IPR023753">
    <property type="entry name" value="FAD/NAD-binding_dom"/>
</dbReference>
<dbReference type="GO" id="GO:0005739">
    <property type="term" value="C:mitochondrion"/>
    <property type="evidence" value="ECO:0007669"/>
    <property type="project" value="UniProtKB-ARBA"/>
</dbReference>
<dbReference type="Gene3D" id="3.50.50.100">
    <property type="match status" value="1"/>
</dbReference>
<evidence type="ECO:0000256" key="4">
    <source>
        <dbReference type="ARBA" id="ARBA00022827"/>
    </source>
</evidence>
<evidence type="ECO:0000313" key="13">
    <source>
        <dbReference type="Proteomes" id="UP000005220"/>
    </source>
</evidence>